<keyword evidence="1" id="KW-0805">Transcription regulation</keyword>
<dbReference type="eggNOG" id="COG3449">
    <property type="taxonomic scope" value="Bacteria"/>
</dbReference>
<dbReference type="HOGENOM" id="CLU_000445_81_1_5"/>
<dbReference type="InterPro" id="IPR029442">
    <property type="entry name" value="GyrI-like"/>
</dbReference>
<dbReference type="eggNOG" id="COG2207">
    <property type="taxonomic scope" value="Bacteria"/>
</dbReference>
<dbReference type="InterPro" id="IPR050908">
    <property type="entry name" value="SmbC-like"/>
</dbReference>
<dbReference type="SMART" id="SM00342">
    <property type="entry name" value="HTH_ARAC"/>
    <property type="match status" value="1"/>
</dbReference>
<dbReference type="GO" id="GO:0003700">
    <property type="term" value="F:DNA-binding transcription factor activity"/>
    <property type="evidence" value="ECO:0007669"/>
    <property type="project" value="InterPro"/>
</dbReference>
<dbReference type="PANTHER" id="PTHR40055:SF1">
    <property type="entry name" value="TRANSCRIPTIONAL REGULATOR YGIV-RELATED"/>
    <property type="match status" value="1"/>
</dbReference>
<name>B9JFS5_RHIR8</name>
<dbReference type="InterPro" id="IPR010499">
    <property type="entry name" value="AraC_E-bd"/>
</dbReference>
<evidence type="ECO:0000313" key="5">
    <source>
        <dbReference type="Proteomes" id="UP000001600"/>
    </source>
</evidence>
<accession>B9JFS5</accession>
<evidence type="ECO:0000313" key="4">
    <source>
        <dbReference type="EMBL" id="ACM26765.1"/>
    </source>
</evidence>
<dbReference type="SMART" id="SM00871">
    <property type="entry name" value="AraC_E_bind"/>
    <property type="match status" value="1"/>
</dbReference>
<dbReference type="AlphaFoldDB" id="B9JFS5"/>
<dbReference type="EMBL" id="CP000628">
    <property type="protein sequence ID" value="ACM26765.1"/>
    <property type="molecule type" value="Genomic_DNA"/>
</dbReference>
<organism evidence="4 5">
    <name type="scientific">Rhizobium rhizogenes (strain K84 / ATCC BAA-868)</name>
    <name type="common">Agrobacterium radiobacter</name>
    <dbReference type="NCBI Taxonomy" id="311403"/>
    <lineage>
        <taxon>Bacteria</taxon>
        <taxon>Pseudomonadati</taxon>
        <taxon>Pseudomonadota</taxon>
        <taxon>Alphaproteobacteria</taxon>
        <taxon>Hyphomicrobiales</taxon>
        <taxon>Rhizobiaceae</taxon>
        <taxon>Rhizobium/Agrobacterium group</taxon>
        <taxon>Rhizobium</taxon>
    </lineage>
</organism>
<dbReference type="KEGG" id="ara:Arad_2616"/>
<dbReference type="Proteomes" id="UP000001600">
    <property type="component" value="Chromosome 1"/>
</dbReference>
<gene>
    <name evidence="4" type="ordered locus">Arad_2616</name>
</gene>
<dbReference type="InterPro" id="IPR011256">
    <property type="entry name" value="Reg_factor_effector_dom_sf"/>
</dbReference>
<dbReference type="GO" id="GO:0043565">
    <property type="term" value="F:sequence-specific DNA binding"/>
    <property type="evidence" value="ECO:0007669"/>
    <property type="project" value="InterPro"/>
</dbReference>
<dbReference type="Pfam" id="PF06445">
    <property type="entry name" value="GyrI-like"/>
    <property type="match status" value="1"/>
</dbReference>
<dbReference type="SUPFAM" id="SSF46689">
    <property type="entry name" value="Homeodomain-like"/>
    <property type="match status" value="2"/>
</dbReference>
<dbReference type="Pfam" id="PF12833">
    <property type="entry name" value="HTH_18"/>
    <property type="match status" value="1"/>
</dbReference>
<reference evidence="4 5" key="1">
    <citation type="journal article" date="2009" name="J. Bacteriol.">
        <title>Genome sequences of three Agrobacterium biovars help elucidate the evolution of multichromosome genomes in bacteria.</title>
        <authorList>
            <person name="Slater S.C."/>
            <person name="Goldman B.S."/>
            <person name="Goodner B."/>
            <person name="Setubal J.C."/>
            <person name="Farrand S.K."/>
            <person name="Nester E.W."/>
            <person name="Burr T.J."/>
            <person name="Banta L."/>
            <person name="Dickerman A.W."/>
            <person name="Paulsen I."/>
            <person name="Otten L."/>
            <person name="Suen G."/>
            <person name="Welch R."/>
            <person name="Almeida N.F."/>
            <person name="Arnold F."/>
            <person name="Burton O.T."/>
            <person name="Du Z."/>
            <person name="Ewing A."/>
            <person name="Godsy E."/>
            <person name="Heisel S."/>
            <person name="Houmiel K.L."/>
            <person name="Jhaveri J."/>
            <person name="Lu J."/>
            <person name="Miller N.M."/>
            <person name="Norton S."/>
            <person name="Chen Q."/>
            <person name="Phoolcharoen W."/>
            <person name="Ohlin V."/>
            <person name="Ondrusek D."/>
            <person name="Pride N."/>
            <person name="Stricklin S.L."/>
            <person name="Sun J."/>
            <person name="Wheeler C."/>
            <person name="Wilson L."/>
            <person name="Zhu H."/>
            <person name="Wood D.W."/>
        </authorList>
    </citation>
    <scope>NUCLEOTIDE SEQUENCE [LARGE SCALE GENOMIC DNA]</scope>
    <source>
        <strain evidence="5">K84 / ATCC BAA-868</strain>
    </source>
</reference>
<sequence>MLETQQDLSNRDMVPWGRSICKGADMNGETAWALYETRLRRVSAYIHEHLDEELDMERLAEIACMSSYHWHRIYRAIYGETAAATVKRLRLHRAAGDLVNTDLAVNDIAKRSGYPNLQSLNRIFKSVYGMPPARYRNEGSHTIFEPSTQGRIKLMFDVTLRTIPSLSLIGVSHTGPYMQIGQAFEILFGTLYARSLARPDMRMIGVYLDDPDVVPAEKLRSYACVNASEEVAANAPLERRTVDGGEYAVLRHKGPYADMYKAYQWLYAEWLPASGRQLRDAVMFEEYLNNPRDVQPTELLTEIYMPLQ</sequence>
<keyword evidence="2" id="KW-0804">Transcription</keyword>
<evidence type="ECO:0000259" key="3">
    <source>
        <dbReference type="PROSITE" id="PS01124"/>
    </source>
</evidence>
<dbReference type="Gene3D" id="3.20.80.10">
    <property type="entry name" value="Regulatory factor, effector binding domain"/>
    <property type="match status" value="1"/>
</dbReference>
<evidence type="ECO:0000256" key="1">
    <source>
        <dbReference type="ARBA" id="ARBA00023015"/>
    </source>
</evidence>
<proteinExistence type="predicted"/>
<evidence type="ECO:0000256" key="2">
    <source>
        <dbReference type="ARBA" id="ARBA00023163"/>
    </source>
</evidence>
<dbReference type="PANTHER" id="PTHR40055">
    <property type="entry name" value="TRANSCRIPTIONAL REGULATOR YGIV-RELATED"/>
    <property type="match status" value="1"/>
</dbReference>
<dbReference type="PROSITE" id="PS01124">
    <property type="entry name" value="HTH_ARAC_FAMILY_2"/>
    <property type="match status" value="1"/>
</dbReference>
<dbReference type="InterPro" id="IPR018060">
    <property type="entry name" value="HTH_AraC"/>
</dbReference>
<dbReference type="SUPFAM" id="SSF55136">
    <property type="entry name" value="Probable bacterial effector-binding domain"/>
    <property type="match status" value="1"/>
</dbReference>
<dbReference type="STRING" id="311403.Arad_2616"/>
<dbReference type="InterPro" id="IPR009057">
    <property type="entry name" value="Homeodomain-like_sf"/>
</dbReference>
<dbReference type="Gene3D" id="1.10.10.60">
    <property type="entry name" value="Homeodomain-like"/>
    <property type="match status" value="1"/>
</dbReference>
<protein>
    <submittedName>
        <fullName evidence="4">Transcriptional regulator protein</fullName>
    </submittedName>
</protein>
<feature type="domain" description="HTH araC/xylS-type" evidence="3">
    <location>
        <begin position="40"/>
        <end position="138"/>
    </location>
</feature>